<gene>
    <name evidence="2" type="ORF">FB558_0142</name>
</gene>
<evidence type="ECO:0000313" key="2">
    <source>
        <dbReference type="EMBL" id="TQM13406.1"/>
    </source>
</evidence>
<protein>
    <submittedName>
        <fullName evidence="2">Carbon monoxide dehydrogenase subunit G</fullName>
    </submittedName>
</protein>
<dbReference type="OrthoDB" id="9787428at2"/>
<dbReference type="SUPFAM" id="SSF55961">
    <property type="entry name" value="Bet v1-like"/>
    <property type="match status" value="1"/>
</dbReference>
<dbReference type="InterPro" id="IPR023393">
    <property type="entry name" value="START-like_dom_sf"/>
</dbReference>
<dbReference type="AlphaFoldDB" id="A0A543DVQ1"/>
<proteinExistence type="predicted"/>
<dbReference type="PANTHER" id="PTHR38588">
    <property type="entry name" value="BLL0334 PROTEIN"/>
    <property type="match status" value="1"/>
</dbReference>
<evidence type="ECO:0000313" key="3">
    <source>
        <dbReference type="Proteomes" id="UP000315677"/>
    </source>
</evidence>
<dbReference type="InterPro" id="IPR010419">
    <property type="entry name" value="CO_DH_gsu"/>
</dbReference>
<reference evidence="2 3" key="1">
    <citation type="submission" date="2019-06" db="EMBL/GenBank/DDBJ databases">
        <title>Sequencing the genomes of 1000 actinobacteria strains.</title>
        <authorList>
            <person name="Klenk H.-P."/>
        </authorList>
    </citation>
    <scope>NUCLEOTIDE SEQUENCE [LARGE SCALE GENOMIC DNA]</scope>
    <source>
        <strain evidence="2 3">DSM 45301</strain>
    </source>
</reference>
<feature type="region of interest" description="Disordered" evidence="1">
    <location>
        <begin position="148"/>
        <end position="195"/>
    </location>
</feature>
<accession>A0A543DVQ1</accession>
<dbReference type="Gene3D" id="3.30.530.20">
    <property type="match status" value="1"/>
</dbReference>
<sequence>MKLRETFEVDQPVATVWRFFEQPESVAGCMPGVEQLTAVSSDDIEVRVTQSVGPMRATFAATIKIVERVPEKLISFTATGKSVGGAVGNVRATANVQLEPAARGTLVLVDGDVALAGALGSVGQKVVAKQVGKVTTQFARNLEVALGGGPAAAPSEPRTPGTLAPSGSPYPESVSGTAGRLGMPPPEGRPGGDPWAKVAAALSAVSVVLAVVALRRGSRPGTRRGRR</sequence>
<keyword evidence="3" id="KW-1185">Reference proteome</keyword>
<organism evidence="2 3">
    <name type="scientific">Pseudonocardia kunmingensis</name>
    <dbReference type="NCBI Taxonomy" id="630975"/>
    <lineage>
        <taxon>Bacteria</taxon>
        <taxon>Bacillati</taxon>
        <taxon>Actinomycetota</taxon>
        <taxon>Actinomycetes</taxon>
        <taxon>Pseudonocardiales</taxon>
        <taxon>Pseudonocardiaceae</taxon>
        <taxon>Pseudonocardia</taxon>
    </lineage>
</organism>
<dbReference type="Pfam" id="PF06240">
    <property type="entry name" value="COXG"/>
    <property type="match status" value="1"/>
</dbReference>
<name>A0A543DVQ1_9PSEU</name>
<evidence type="ECO:0000256" key="1">
    <source>
        <dbReference type="SAM" id="MobiDB-lite"/>
    </source>
</evidence>
<dbReference type="Proteomes" id="UP000315677">
    <property type="component" value="Unassembled WGS sequence"/>
</dbReference>
<dbReference type="RefSeq" id="WP_142047122.1">
    <property type="nucleotide sequence ID" value="NZ_VFPA01000001.1"/>
</dbReference>
<dbReference type="PANTHER" id="PTHR38588:SF1">
    <property type="entry name" value="BLL0334 PROTEIN"/>
    <property type="match status" value="1"/>
</dbReference>
<dbReference type="EMBL" id="VFPA01000001">
    <property type="protein sequence ID" value="TQM13406.1"/>
    <property type="molecule type" value="Genomic_DNA"/>
</dbReference>
<comment type="caution">
    <text evidence="2">The sequence shown here is derived from an EMBL/GenBank/DDBJ whole genome shotgun (WGS) entry which is preliminary data.</text>
</comment>